<dbReference type="AlphaFoldDB" id="A0A8X6RWS5"/>
<accession>A0A8X6RWS5</accession>
<evidence type="ECO:0000313" key="1">
    <source>
        <dbReference type="EMBL" id="GFY02081.1"/>
    </source>
</evidence>
<dbReference type="Proteomes" id="UP000887159">
    <property type="component" value="Unassembled WGS sequence"/>
</dbReference>
<protein>
    <submittedName>
        <fullName evidence="1">Uncharacterized protein</fullName>
    </submittedName>
</protein>
<sequence length="114" mass="12612">MIEYWVANIESLRSTVLTVSSKLGFPVQAEANEVFPLCYGSRSTSAVLTLILAAVDPLLPASSNPHIAEFNCSLSIGYNDLFQNLTSTRYVHESFGEALLQLRSDIPVEMQQKF</sequence>
<keyword evidence="2" id="KW-1185">Reference proteome</keyword>
<organism evidence="1 2">
    <name type="scientific">Trichonephila clavipes</name>
    <name type="common">Golden silk orbweaver</name>
    <name type="synonym">Nephila clavipes</name>
    <dbReference type="NCBI Taxonomy" id="2585209"/>
    <lineage>
        <taxon>Eukaryota</taxon>
        <taxon>Metazoa</taxon>
        <taxon>Ecdysozoa</taxon>
        <taxon>Arthropoda</taxon>
        <taxon>Chelicerata</taxon>
        <taxon>Arachnida</taxon>
        <taxon>Araneae</taxon>
        <taxon>Araneomorphae</taxon>
        <taxon>Entelegynae</taxon>
        <taxon>Araneoidea</taxon>
        <taxon>Nephilidae</taxon>
        <taxon>Trichonephila</taxon>
    </lineage>
</organism>
<gene>
    <name evidence="1" type="ORF">TNCV_5099421</name>
</gene>
<reference evidence="1" key="1">
    <citation type="submission" date="2020-08" db="EMBL/GenBank/DDBJ databases">
        <title>Multicomponent nature underlies the extraordinary mechanical properties of spider dragline silk.</title>
        <authorList>
            <person name="Kono N."/>
            <person name="Nakamura H."/>
            <person name="Mori M."/>
            <person name="Yoshida Y."/>
            <person name="Ohtoshi R."/>
            <person name="Malay A.D."/>
            <person name="Moran D.A.P."/>
            <person name="Tomita M."/>
            <person name="Numata K."/>
            <person name="Arakawa K."/>
        </authorList>
    </citation>
    <scope>NUCLEOTIDE SEQUENCE</scope>
</reference>
<evidence type="ECO:0000313" key="2">
    <source>
        <dbReference type="Proteomes" id="UP000887159"/>
    </source>
</evidence>
<name>A0A8X6RWS5_TRICX</name>
<proteinExistence type="predicted"/>
<dbReference type="EMBL" id="BMAU01021232">
    <property type="protein sequence ID" value="GFY02081.1"/>
    <property type="molecule type" value="Genomic_DNA"/>
</dbReference>
<comment type="caution">
    <text evidence="1">The sequence shown here is derived from an EMBL/GenBank/DDBJ whole genome shotgun (WGS) entry which is preliminary data.</text>
</comment>